<organism evidence="3 4">
    <name type="scientific">Candida albicans (strain SC5314 / ATCC MYA-2876)</name>
    <name type="common">Yeast</name>
    <dbReference type="NCBI Taxonomy" id="237561"/>
    <lineage>
        <taxon>Eukaryota</taxon>
        <taxon>Fungi</taxon>
        <taxon>Dikarya</taxon>
        <taxon>Ascomycota</taxon>
        <taxon>Saccharomycotina</taxon>
        <taxon>Pichiomycetes</taxon>
        <taxon>Debaryomycetaceae</taxon>
        <taxon>Candida/Lodderomyces clade</taxon>
        <taxon>Candida</taxon>
    </lineage>
</organism>
<dbReference type="EMBL" id="CP017625">
    <property type="protein sequence ID" value="AOW28675.1"/>
    <property type="molecule type" value="Genomic_DNA"/>
</dbReference>
<evidence type="ECO:0000313" key="4">
    <source>
        <dbReference type="Proteomes" id="UP000000559"/>
    </source>
</evidence>
<evidence type="ECO:0000313" key="2">
    <source>
        <dbReference type="CGD" id="CAL0000183051"/>
    </source>
</evidence>
<evidence type="ECO:0000313" key="3">
    <source>
        <dbReference type="EMBL" id="AOW28675.1"/>
    </source>
</evidence>
<dbReference type="CGD" id="CAL0000183051">
    <property type="gene designation" value="orf19.7458"/>
</dbReference>
<feature type="compositionally biased region" description="Basic and acidic residues" evidence="1">
    <location>
        <begin position="85"/>
        <end position="95"/>
    </location>
</feature>
<name>A0A1D8PKK2_CANAL</name>
<accession>A0A1D8PKK2</accession>
<gene>
    <name evidence="3" type="ordered locus">CAALFM_C306690CA</name>
    <name evidence="2" type="ordered locus">orf19.7458</name>
</gene>
<feature type="compositionally biased region" description="Low complexity" evidence="1">
    <location>
        <begin position="23"/>
        <end position="57"/>
    </location>
</feature>
<protein>
    <submittedName>
        <fullName evidence="3">Uncharacterized protein</fullName>
    </submittedName>
</protein>
<keyword evidence="4" id="KW-1185">Reference proteome</keyword>
<feature type="compositionally biased region" description="Basic residues" evidence="1">
    <location>
        <begin position="1"/>
        <end position="13"/>
    </location>
</feature>
<dbReference type="VEuPathDB" id="FungiDB:C3_06690C_A"/>
<reference evidence="3 4" key="1">
    <citation type="journal article" date="2004" name="Proc. Natl. Acad. Sci. U.S.A.">
        <title>The diploid genome sequence of Candida albicans.</title>
        <authorList>
            <person name="Jones T."/>
            <person name="Federspiel N.A."/>
            <person name="Chibana H."/>
            <person name="Dungan J."/>
            <person name="Kalman S."/>
            <person name="Magee B.B."/>
            <person name="Newport G."/>
            <person name="Thorstenson Y.R."/>
            <person name="Agabian N."/>
            <person name="Magee P.T."/>
            <person name="Davis R.W."/>
            <person name="Scherer S."/>
        </authorList>
    </citation>
    <scope>NUCLEOTIDE SEQUENCE [LARGE SCALE GENOMIC DNA]</scope>
    <source>
        <strain evidence="4">SC5314 / ATCC MYA-2876</strain>
    </source>
</reference>
<reference evidence="3 4" key="2">
    <citation type="journal article" date="2007" name="Genome Biol.">
        <title>Assembly of the Candida albicans genome into sixteen supercontigs aligned on the eight chromosomes.</title>
        <authorList>
            <person name="van het Hoog M."/>
            <person name="Rast T.J."/>
            <person name="Martchenko M."/>
            <person name="Grindle S."/>
            <person name="Dignard D."/>
            <person name="Hogues H."/>
            <person name="Cuomo C."/>
            <person name="Berriman M."/>
            <person name="Scherer S."/>
            <person name="Magee B.B."/>
            <person name="Whiteway M."/>
            <person name="Chibana H."/>
            <person name="Nantel A."/>
            <person name="Magee P.T."/>
        </authorList>
    </citation>
    <scope>GENOME REANNOTATION</scope>
    <source>
        <strain evidence="4">SC5314 / ATCC MYA-2876</strain>
    </source>
</reference>
<dbReference type="SMR" id="A0A1D8PKK2"/>
<sequence length="121" mass="13063">MGHHASKHKHKSGIHSTTAKVGTPSSKPKSSTTAAPSSTSKSKLGSKLTTRSTSRKSQFTKESRPLGSKDENDHQNNVTLNAKEASAKAAEERLQKLQGQKSGQRDRLKDKAKQSKNDKGL</sequence>
<dbReference type="RefSeq" id="XP_716119.1">
    <property type="nucleotide sequence ID" value="XM_711026.1"/>
</dbReference>
<feature type="compositionally biased region" description="Basic and acidic residues" evidence="1">
    <location>
        <begin position="59"/>
        <end position="74"/>
    </location>
</feature>
<dbReference type="KEGG" id="cal:CAALFM_C306690CA"/>
<proteinExistence type="predicted"/>
<dbReference type="InParanoid" id="A0A1D8PKK2"/>
<dbReference type="eggNOG" id="ENOG502TI9N">
    <property type="taxonomic scope" value="Eukaryota"/>
</dbReference>
<dbReference type="OMA" id="MKAPQNG"/>
<reference evidence="3 4" key="3">
    <citation type="journal article" date="2013" name="Genome Biol.">
        <title>Assembly of a phased diploid Candida albicans genome facilitates allele-specific measurements and provides a simple model for repeat and indel structure.</title>
        <authorList>
            <person name="Muzzey D."/>
            <person name="Schwartz K."/>
            <person name="Weissman J.S."/>
            <person name="Sherlock G."/>
        </authorList>
    </citation>
    <scope>NUCLEOTIDE SEQUENCE [LARGE SCALE GENOMIC DNA]</scope>
    <source>
        <strain evidence="4">SC5314 / ATCC MYA-2876</strain>
    </source>
</reference>
<feature type="region of interest" description="Disordered" evidence="1">
    <location>
        <begin position="1"/>
        <end position="121"/>
    </location>
</feature>
<dbReference type="AlphaFoldDB" id="A0A1D8PKK2"/>
<evidence type="ECO:0000256" key="1">
    <source>
        <dbReference type="SAM" id="MobiDB-lite"/>
    </source>
</evidence>
<feature type="compositionally biased region" description="Basic and acidic residues" evidence="1">
    <location>
        <begin position="103"/>
        <end position="121"/>
    </location>
</feature>
<dbReference type="GeneID" id="3642256"/>
<dbReference type="Proteomes" id="UP000000559">
    <property type="component" value="Chromosome 3"/>
</dbReference>